<reference evidence="5" key="1">
    <citation type="journal article" date="2020" name="mSystems">
        <title>Genome- and Community-Level Interaction Insights into Carbon Utilization and Element Cycling Functions of Hydrothermarchaeota in Hydrothermal Sediment.</title>
        <authorList>
            <person name="Zhou Z."/>
            <person name="Liu Y."/>
            <person name="Xu W."/>
            <person name="Pan J."/>
            <person name="Luo Z.H."/>
            <person name="Li M."/>
        </authorList>
    </citation>
    <scope>NUCLEOTIDE SEQUENCE [LARGE SCALE GENOMIC DNA]</scope>
    <source>
        <strain evidence="6">SpSt-62</strain>
        <strain evidence="5">SpSt-97</strain>
    </source>
</reference>
<keyword evidence="2" id="KW-0560">Oxidoreductase</keyword>
<dbReference type="PANTHER" id="PTHR32154:SF0">
    <property type="entry name" value="PYRUVATE-FLAVODOXIN OXIDOREDUCTASE-RELATED"/>
    <property type="match status" value="1"/>
</dbReference>
<dbReference type="InterPro" id="IPR029061">
    <property type="entry name" value="THDP-binding"/>
</dbReference>
<evidence type="ECO:0000256" key="2">
    <source>
        <dbReference type="ARBA" id="ARBA00023002"/>
    </source>
</evidence>
<protein>
    <submittedName>
        <fullName evidence="5">Pyruvate ferredoxin oxidoreductase</fullName>
    </submittedName>
</protein>
<evidence type="ECO:0000256" key="1">
    <source>
        <dbReference type="ARBA" id="ARBA00011595"/>
    </source>
</evidence>
<dbReference type="Gene3D" id="3.40.50.970">
    <property type="match status" value="1"/>
</dbReference>
<dbReference type="InterPro" id="IPR009014">
    <property type="entry name" value="Transketo_C/PFOR_II"/>
</dbReference>
<feature type="domain" description="Pyruvate:ferredoxin oxidoreductase core" evidence="4">
    <location>
        <begin position="261"/>
        <end position="358"/>
    </location>
</feature>
<dbReference type="AlphaFoldDB" id="A0A7C3UH74"/>
<feature type="domain" description="Pyruvate flavodoxin/ferredoxin oxidoreductase pyrimidine binding" evidence="3">
    <location>
        <begin position="16"/>
        <end position="237"/>
    </location>
</feature>
<sequence length="398" mass="43920">MKKVVRGFYAIADAVRLSRPDVIAAYPITPQTEIVENLAAMYANGELGDAVYITAESEFSAASIILGASAVGARAFTATCAQGLILMSEVLFNAAGMRLPIVLVVANRSLSAPLSIWNDYQDSIALRDAGIIQLYVENNQEAHDMIPTAFKIAEDKRVLLPFMVCVDGYKLTHAYESVDLLDQETVDKFLGPRKAVVKLDFDKPVAMGCYASPDTYMEFRVAMEFAMERAKKVMLDIFNEWYEMIGRNWGGHIVAEKCEDADVAVVAMGSTVALIREVVKQMRKEGKKVGVVKVRTYRPFPSEEIRDALRDVDKVIVIDRALSIGAELPLAADVKSALFGLSPEFHSVVTGLGGRDIPRELIIKIIDDVLEGKVKPGKRFEGVKEFEEVIPYTEEVIS</sequence>
<comment type="caution">
    <text evidence="5">The sequence shown here is derived from an EMBL/GenBank/DDBJ whole genome shotgun (WGS) entry which is preliminary data.</text>
</comment>
<gene>
    <name evidence="5" type="primary">porA</name>
    <name evidence="6" type="ORF">ENT89_03420</name>
    <name evidence="5" type="ORF">ENX77_03350</name>
</gene>
<dbReference type="Pfam" id="PF01855">
    <property type="entry name" value="POR_N"/>
    <property type="match status" value="1"/>
</dbReference>
<dbReference type="InterPro" id="IPR002880">
    <property type="entry name" value="Pyrv_Fd/Flavodoxin_OxRdtase_N"/>
</dbReference>
<dbReference type="Gene3D" id="3.40.50.920">
    <property type="match status" value="1"/>
</dbReference>
<dbReference type="SUPFAM" id="SSF52922">
    <property type="entry name" value="TK C-terminal domain-like"/>
    <property type="match status" value="1"/>
</dbReference>
<organism evidence="5">
    <name type="scientific">Geoglobus ahangari</name>
    <dbReference type="NCBI Taxonomy" id="113653"/>
    <lineage>
        <taxon>Archaea</taxon>
        <taxon>Methanobacteriati</taxon>
        <taxon>Methanobacteriota</taxon>
        <taxon>Archaeoglobi</taxon>
        <taxon>Archaeoglobales</taxon>
        <taxon>Archaeoglobaceae</taxon>
        <taxon>Geoglobus</taxon>
    </lineage>
</organism>
<dbReference type="GO" id="GO:0044272">
    <property type="term" value="P:sulfur compound biosynthetic process"/>
    <property type="evidence" value="ECO:0007669"/>
    <property type="project" value="UniProtKB-ARBA"/>
</dbReference>
<dbReference type="PANTHER" id="PTHR32154">
    <property type="entry name" value="PYRUVATE-FLAVODOXIN OXIDOREDUCTASE-RELATED"/>
    <property type="match status" value="1"/>
</dbReference>
<dbReference type="GO" id="GO:0019752">
    <property type="term" value="P:carboxylic acid metabolic process"/>
    <property type="evidence" value="ECO:0007669"/>
    <property type="project" value="UniProtKB-ARBA"/>
</dbReference>
<proteinExistence type="predicted"/>
<dbReference type="Pfam" id="PF17147">
    <property type="entry name" value="PFOR_II"/>
    <property type="match status" value="1"/>
</dbReference>
<comment type="subunit">
    <text evidence="1">Heterotetramer of one alpha, one beta, one delta and one gamma chain.</text>
</comment>
<evidence type="ECO:0000313" key="6">
    <source>
        <dbReference type="EMBL" id="HGU59230.1"/>
    </source>
</evidence>
<dbReference type="SUPFAM" id="SSF52518">
    <property type="entry name" value="Thiamin diphosphate-binding fold (THDP-binding)"/>
    <property type="match status" value="1"/>
</dbReference>
<dbReference type="FunFam" id="3.40.50.970:FF:000012">
    <property type="entry name" value="Pyruvate:ferredoxin (Flavodoxin) oxidoreductase"/>
    <property type="match status" value="1"/>
</dbReference>
<dbReference type="FunFam" id="3.40.50.920:FF:000010">
    <property type="entry name" value="Pyruvate ferredoxin oxidoreductase, alpha subunit"/>
    <property type="match status" value="1"/>
</dbReference>
<keyword evidence="5" id="KW-0670">Pyruvate</keyword>
<evidence type="ECO:0000313" key="5">
    <source>
        <dbReference type="EMBL" id="HGE66148.1"/>
    </source>
</evidence>
<dbReference type="GO" id="GO:0006979">
    <property type="term" value="P:response to oxidative stress"/>
    <property type="evidence" value="ECO:0007669"/>
    <property type="project" value="TreeGrafter"/>
</dbReference>
<accession>A0A7C3UH74</accession>
<evidence type="ECO:0000259" key="4">
    <source>
        <dbReference type="Pfam" id="PF17147"/>
    </source>
</evidence>
<name>A0A7C3UH74_9EURY</name>
<dbReference type="InterPro" id="IPR050722">
    <property type="entry name" value="Pyruvate:ferred/Flavod_OxRd"/>
</dbReference>
<dbReference type="EMBL" id="DTAK01000018">
    <property type="protein sequence ID" value="HGU59230.1"/>
    <property type="molecule type" value="Genomic_DNA"/>
</dbReference>
<dbReference type="InterPro" id="IPR033412">
    <property type="entry name" value="PFOR_II"/>
</dbReference>
<dbReference type="EMBL" id="DTPI01000023">
    <property type="protein sequence ID" value="HGE66148.1"/>
    <property type="molecule type" value="Genomic_DNA"/>
</dbReference>
<dbReference type="CDD" id="cd07034">
    <property type="entry name" value="TPP_PYR_PFOR_IOR-alpha_like"/>
    <property type="match status" value="1"/>
</dbReference>
<evidence type="ECO:0000259" key="3">
    <source>
        <dbReference type="Pfam" id="PF01855"/>
    </source>
</evidence>
<dbReference type="GO" id="GO:0016903">
    <property type="term" value="F:oxidoreductase activity, acting on the aldehyde or oxo group of donors"/>
    <property type="evidence" value="ECO:0007669"/>
    <property type="project" value="UniProtKB-ARBA"/>
</dbReference>